<keyword evidence="2" id="KW-0597">Phosphoprotein</keyword>
<dbReference type="GO" id="GO:0016926">
    <property type="term" value="P:protein desumoylation"/>
    <property type="evidence" value="ECO:0007669"/>
    <property type="project" value="TreeGrafter"/>
</dbReference>
<keyword evidence="9" id="KW-1185">Reference proteome</keyword>
<dbReference type="Gene3D" id="3.40.395.10">
    <property type="entry name" value="Adenoviral Proteinase, Chain A"/>
    <property type="match status" value="1"/>
</dbReference>
<comment type="similarity">
    <text evidence="1">Belongs to the peptidase C48 family.</text>
</comment>
<feature type="compositionally biased region" description="Low complexity" evidence="6">
    <location>
        <begin position="1365"/>
        <end position="1386"/>
    </location>
</feature>
<feature type="compositionally biased region" description="Basic and acidic residues" evidence="6">
    <location>
        <begin position="968"/>
        <end position="1002"/>
    </location>
</feature>
<dbReference type="GO" id="GO:0005737">
    <property type="term" value="C:cytoplasm"/>
    <property type="evidence" value="ECO:0007669"/>
    <property type="project" value="TreeGrafter"/>
</dbReference>
<dbReference type="eggNOG" id="KOG0779">
    <property type="taxonomic scope" value="Eukaryota"/>
</dbReference>
<feature type="compositionally biased region" description="Polar residues" evidence="6">
    <location>
        <begin position="661"/>
        <end position="670"/>
    </location>
</feature>
<feature type="compositionally biased region" description="Basic and acidic residues" evidence="6">
    <location>
        <begin position="222"/>
        <end position="235"/>
    </location>
</feature>
<feature type="compositionally biased region" description="Polar residues" evidence="6">
    <location>
        <begin position="605"/>
        <end position="619"/>
    </location>
</feature>
<feature type="region of interest" description="Disordered" evidence="6">
    <location>
        <begin position="541"/>
        <end position="670"/>
    </location>
</feature>
<evidence type="ECO:0000256" key="3">
    <source>
        <dbReference type="ARBA" id="ARBA00022670"/>
    </source>
</evidence>
<accession>I2G4R7</accession>
<dbReference type="GO" id="GO:0005634">
    <property type="term" value="C:nucleus"/>
    <property type="evidence" value="ECO:0007669"/>
    <property type="project" value="TreeGrafter"/>
</dbReference>
<dbReference type="GO" id="GO:0070139">
    <property type="term" value="F:SUMO-specific endopeptidase activity"/>
    <property type="evidence" value="ECO:0007669"/>
    <property type="project" value="TreeGrafter"/>
</dbReference>
<evidence type="ECO:0000256" key="6">
    <source>
        <dbReference type="SAM" id="MobiDB-lite"/>
    </source>
</evidence>
<evidence type="ECO:0000256" key="2">
    <source>
        <dbReference type="ARBA" id="ARBA00022553"/>
    </source>
</evidence>
<evidence type="ECO:0000256" key="5">
    <source>
        <dbReference type="ARBA" id="ARBA00022801"/>
    </source>
</evidence>
<keyword evidence="4" id="KW-0833">Ubl conjugation pathway</keyword>
<dbReference type="PANTHER" id="PTHR46896">
    <property type="entry name" value="SENTRIN-SPECIFIC PROTEASE"/>
    <property type="match status" value="1"/>
</dbReference>
<feature type="compositionally biased region" description="Low complexity" evidence="6">
    <location>
        <begin position="1440"/>
        <end position="1456"/>
    </location>
</feature>
<dbReference type="InterPro" id="IPR038765">
    <property type="entry name" value="Papain-like_cys_pep_sf"/>
</dbReference>
<proteinExistence type="inferred from homology"/>
<keyword evidence="5" id="KW-0378">Hydrolase</keyword>
<feature type="compositionally biased region" description="Polar residues" evidence="6">
    <location>
        <begin position="1467"/>
        <end position="1478"/>
    </location>
</feature>
<feature type="compositionally biased region" description="Polar residues" evidence="6">
    <location>
        <begin position="355"/>
        <end position="365"/>
    </location>
</feature>
<dbReference type="InterPro" id="IPR003653">
    <property type="entry name" value="Peptidase_C48_C"/>
</dbReference>
<feature type="region of interest" description="Disordered" evidence="6">
    <location>
        <begin position="1164"/>
        <end position="1251"/>
    </location>
</feature>
<feature type="region of interest" description="Disordered" evidence="6">
    <location>
        <begin position="968"/>
        <end position="1041"/>
    </location>
</feature>
<evidence type="ECO:0000256" key="4">
    <source>
        <dbReference type="ARBA" id="ARBA00022786"/>
    </source>
</evidence>
<feature type="compositionally biased region" description="Polar residues" evidence="6">
    <location>
        <begin position="314"/>
        <end position="327"/>
    </location>
</feature>
<evidence type="ECO:0000313" key="9">
    <source>
        <dbReference type="Proteomes" id="UP000006174"/>
    </source>
</evidence>
<dbReference type="Proteomes" id="UP000006174">
    <property type="component" value="Unassembled WGS sequence"/>
</dbReference>
<evidence type="ECO:0000256" key="1">
    <source>
        <dbReference type="ARBA" id="ARBA00005234"/>
    </source>
</evidence>
<reference evidence="8 9" key="1">
    <citation type="journal article" date="2012" name="Plant Cell">
        <title>Genome comparison of barley and maize smut fungi reveals targeted loss of RNA silencing components and species-specific presence of transposable elements.</title>
        <authorList>
            <person name="Laurie J.D."/>
            <person name="Ali S."/>
            <person name="Linning R."/>
            <person name="Mannhaupt G."/>
            <person name="Wong P."/>
            <person name="Gueldener U."/>
            <person name="Muensterkoetter M."/>
            <person name="Moore R."/>
            <person name="Kahmann R."/>
            <person name="Bakkeren G."/>
            <person name="Schirawski J."/>
        </authorList>
    </citation>
    <scope>NUCLEOTIDE SEQUENCE [LARGE SCALE GENOMIC DNA]</scope>
    <source>
        <strain evidence="9">Uh4875-4</strain>
    </source>
</reference>
<feature type="compositionally biased region" description="Polar residues" evidence="6">
    <location>
        <begin position="566"/>
        <end position="585"/>
    </location>
</feature>
<dbReference type="EMBL" id="CAGI01000189">
    <property type="protein sequence ID" value="CCF54160.1"/>
    <property type="molecule type" value="Genomic_DNA"/>
</dbReference>
<dbReference type="GO" id="GO:0006508">
    <property type="term" value="P:proteolysis"/>
    <property type="evidence" value="ECO:0007669"/>
    <property type="project" value="UniProtKB-KW"/>
</dbReference>
<dbReference type="OMA" id="HYSELME"/>
<evidence type="ECO:0000259" key="7">
    <source>
        <dbReference type="PROSITE" id="PS50600"/>
    </source>
</evidence>
<feature type="domain" description="Ubiquitin-like protease family profile" evidence="7">
    <location>
        <begin position="701"/>
        <end position="1093"/>
    </location>
</feature>
<dbReference type="SUPFAM" id="SSF54001">
    <property type="entry name" value="Cysteine proteinases"/>
    <property type="match status" value="1"/>
</dbReference>
<feature type="region of interest" description="Disordered" evidence="6">
    <location>
        <begin position="1338"/>
        <end position="1478"/>
    </location>
</feature>
<evidence type="ECO:0000313" key="8">
    <source>
        <dbReference type="EMBL" id="CCF54160.1"/>
    </source>
</evidence>
<feature type="region of interest" description="Disordered" evidence="6">
    <location>
        <begin position="1"/>
        <end position="382"/>
    </location>
</feature>
<gene>
    <name evidence="8" type="ORF">UHOR_00648</name>
</gene>
<dbReference type="STRING" id="1128400.I2G4R7"/>
<dbReference type="Pfam" id="PF02902">
    <property type="entry name" value="Peptidase_C48"/>
    <property type="match status" value="1"/>
</dbReference>
<sequence length="1478" mass="162046">MAGNFFESEQEHQAIASFHGIPSSSRAHGERTQPRRRTRIDIPKPGSTPYDTSPPRQATYDKSQRRSARKSSHLPTRELDFRNNLHEEPANRGIGGVFLGTARRSTYLSSAKSTPSPKPPSPQLQRGTPLDGVTIELDGPANPVTGSGKGKARDMIASQSRVTRSTSHRRASQKEQEVISVTDSDDDPVEADFSIESNQTIQPRKSRRQSGSRAQQPVRLESALEAKDRRRREEAEAPSATDPNRFYSRSTQKLVSGPVPLEQPDDEFRKSASGRSVLVHSSESPEQQVRHHSLGDSSRKVSAAGLVSRMKPKASSSNAPAGSQEHSPNGVASRSPPPPASSSETEKRRSSSSSYFPETNGTTQTLKRKRTDTTYRSSNRRAPTEPFLPIEVRLQAIVISDIWRSRDDARPVALFQQHSLHLRQHSETRLQIPYSDIRRVEASNETVQTHGILSLTLRPESQSARRLQEAFSDFDPRASGDASAVHFIARDEDVDLGAHKTAVSWIHQKLNGPHLGHVDFHWLVQSAAKIKVGIVAGIKQLPWPQPSQSPRLPATYQPLSSRMPALQQSSSSRLIEPATASTPTPDKSRRTLILPGQGRDPVGEQRQTARPSSASGPQRQQKKTFDIQPASPRSAAGVTVDVEMADARPGSRTSPLPGLTVTKSRPAATTSALAKAKPSHGLNLAPHTPILQYPYEGIGAVTVLVSDLERLMDGELLNDTVIEFGLKFIHENIQHRDPDLADSIYMFNTFFYKLLSATTVENSYRKLRKWTTKVDLFSKKYIVVPINEDYHWYLALIVNPHFMLMEQDGENDSASEQDKEEVASALTTAPKASPPLSTDPIATSSASPTATAREDNPATVEDANFKRHREARTAPSSEPGTPPLPQLQLPLRSSQPDRDSKADSMDVDAAPAGVGLAEGAPAPVNLKRTFVITFDSLGSRHSKVRNKLHEYLWREAIDKKQLSLDDLTKRKAKQEAEQAAKREAEKPQTRAKEAAQNDRNGDAAHSPMDETTDGPNDIETADESKELGDDGTSVRKIQVQDTRQLDADGDAKQIGEETLAKSLPMTAYIHAQVPTQLNFCDCGIYLLHYVDRFFDDPDKFLKLVVTAAEKRIAVGKQGSAIRQKLREEAEKSFESEWQAGEVSGKREWWRHRVIDLREGWMSYQDSKKAAEKDDKKNGKEQTASGQSSQVIESGSQQKHNTQHSDADVVLPPAETPAGAIEESEKRIEGRKEADDSQQHDEDAQAQSLDLQLPLLPINTQGSELGRSTSVDNVVAFAEALTGNVDAEMRKSILQAQREVEEPMQASEVGKPVSQWLHRLMPPSNHSATASFPIADHDIVLQPTPSGPQLPLAPLGQREEMPGPPTNTSSSNASPRRDQPQQQQHRASPPPPPSFGSSMQGPSTGTAGSTAELREMLKPTETFGSGILHPTHHRKPHDSVDVSSNSDSSDGGESNSSADLVDIVEPSPSLSSSVAADQG</sequence>
<dbReference type="PROSITE" id="PS50600">
    <property type="entry name" value="ULP_PROTEASE"/>
    <property type="match status" value="1"/>
</dbReference>
<feature type="region of interest" description="Disordered" evidence="6">
    <location>
        <begin position="808"/>
        <end position="906"/>
    </location>
</feature>
<comment type="caution">
    <text evidence="8">The sequence shown here is derived from an EMBL/GenBank/DDBJ whole genome shotgun (WGS) entry which is preliminary data.</text>
</comment>
<feature type="compositionally biased region" description="Basic and acidic residues" evidence="6">
    <location>
        <begin position="1165"/>
        <end position="1179"/>
    </location>
</feature>
<name>I2G4R7_USTHO</name>
<dbReference type="InterPro" id="IPR051947">
    <property type="entry name" value="Sentrin-specific_protease"/>
</dbReference>
<feature type="compositionally biased region" description="Polar residues" evidence="6">
    <location>
        <begin position="1181"/>
        <end position="1199"/>
    </location>
</feature>
<dbReference type="PANTHER" id="PTHR46896:SF3">
    <property type="entry name" value="FI06413P-RELATED"/>
    <property type="match status" value="1"/>
</dbReference>
<dbReference type="HOGENOM" id="CLU_253473_0_0_1"/>
<feature type="compositionally biased region" description="Basic and acidic residues" evidence="6">
    <location>
        <begin position="75"/>
        <end position="90"/>
    </location>
</feature>
<organism evidence="8 9">
    <name type="scientific">Ustilago hordei</name>
    <name type="common">Barley covered smut fungus</name>
    <dbReference type="NCBI Taxonomy" id="120017"/>
    <lineage>
        <taxon>Eukaryota</taxon>
        <taxon>Fungi</taxon>
        <taxon>Dikarya</taxon>
        <taxon>Basidiomycota</taxon>
        <taxon>Ustilaginomycotina</taxon>
        <taxon>Ustilaginomycetes</taxon>
        <taxon>Ustilaginales</taxon>
        <taxon>Ustilaginaceae</taxon>
        <taxon>Ustilago</taxon>
    </lineage>
</organism>
<feature type="compositionally biased region" description="Basic and acidic residues" evidence="6">
    <location>
        <begin position="895"/>
        <end position="904"/>
    </location>
</feature>
<feature type="compositionally biased region" description="Low complexity" evidence="6">
    <location>
        <begin position="838"/>
        <end position="851"/>
    </location>
</feature>
<protein>
    <recommendedName>
        <fullName evidence="7">Ubiquitin-like protease family profile domain-containing protein</fullName>
    </recommendedName>
</protein>
<feature type="compositionally biased region" description="Basic and acidic residues" evidence="6">
    <location>
        <begin position="1222"/>
        <end position="1242"/>
    </location>
</feature>
<keyword evidence="3" id="KW-0645">Protease</keyword>